<sequence>MSTLSILPYFPFDRVRIIKQSVSSDSDISQLTAIPDQRFSPKCHVCGSKAQRIHSHEKRSIRDLNIGSTRVWINCSYRKVICTPCNRIVVEDLEFFETYIRVTRRLALFIYELCKVLTVKDVAKHFGINWKTVKTIDKYFLEQQYGETDYHGLRILAVDEIAISKGHHYMTVVLDYLSGRVVWVGKGRTKETLIDFFNGMTNEQRQALEAVAMDMWDPYIHTVKSQVPHVKIVFDLFHVVSSFGKVIDKVRNAEFRKASKQDRDVYIGSKYILLKNKQNIREKKQREHLKQLLSLNETINTVLILKDKLKHLWYYRSRTWAKKALDEWCLLADTLNHPYVRTFTNMLKRYSYGILNHCDYHIHTSKLEGVNNKIKVIKRKAYGFLDQRYFSLKIIQAFSN</sequence>
<organism evidence="4">
    <name type="scientific">marine sediment metagenome</name>
    <dbReference type="NCBI Taxonomy" id="412755"/>
    <lineage>
        <taxon>unclassified sequences</taxon>
        <taxon>metagenomes</taxon>
        <taxon>ecological metagenomes</taxon>
    </lineage>
</organism>
<comment type="caution">
    <text evidence="4">The sequence shown here is derived from an EMBL/GenBank/DDBJ whole genome shotgun (WGS) entry which is preliminary data.</text>
</comment>
<dbReference type="InterPro" id="IPR032877">
    <property type="entry name" value="Transposase_HTH"/>
</dbReference>
<dbReference type="InterPro" id="IPR029261">
    <property type="entry name" value="Transposase_Znf"/>
</dbReference>
<dbReference type="PANTHER" id="PTHR33498">
    <property type="entry name" value="TRANSPOSASE FOR INSERTION SEQUENCE ELEMENT IS1557"/>
    <property type="match status" value="1"/>
</dbReference>
<accession>A0A0F9BPM5</accession>
<evidence type="ECO:0000259" key="1">
    <source>
        <dbReference type="Pfam" id="PF01610"/>
    </source>
</evidence>
<protein>
    <recommendedName>
        <fullName evidence="5">Transposase IS204/IS1001/IS1096/IS1165 DDE domain-containing protein</fullName>
    </recommendedName>
</protein>
<dbReference type="InterPro" id="IPR047951">
    <property type="entry name" value="Transpos_ISL3"/>
</dbReference>
<dbReference type="Pfam" id="PF13542">
    <property type="entry name" value="HTH_Tnp_ISL3"/>
    <property type="match status" value="1"/>
</dbReference>
<reference evidence="4" key="1">
    <citation type="journal article" date="2015" name="Nature">
        <title>Complex archaea that bridge the gap between prokaryotes and eukaryotes.</title>
        <authorList>
            <person name="Spang A."/>
            <person name="Saw J.H."/>
            <person name="Jorgensen S.L."/>
            <person name="Zaremba-Niedzwiedzka K."/>
            <person name="Martijn J."/>
            <person name="Lind A.E."/>
            <person name="van Eijk R."/>
            <person name="Schleper C."/>
            <person name="Guy L."/>
            <person name="Ettema T.J."/>
        </authorList>
    </citation>
    <scope>NUCLEOTIDE SEQUENCE</scope>
</reference>
<gene>
    <name evidence="4" type="ORF">LCGC14_2421560</name>
</gene>
<name>A0A0F9BPM5_9ZZZZ</name>
<feature type="domain" description="Transposase IS204/IS1001/IS1096/IS1165 zinc-finger" evidence="3">
    <location>
        <begin position="41"/>
        <end position="85"/>
    </location>
</feature>
<evidence type="ECO:0000259" key="2">
    <source>
        <dbReference type="Pfam" id="PF13542"/>
    </source>
</evidence>
<dbReference type="Pfam" id="PF01610">
    <property type="entry name" value="DDE_Tnp_ISL3"/>
    <property type="match status" value="1"/>
</dbReference>
<evidence type="ECO:0000259" key="3">
    <source>
        <dbReference type="Pfam" id="PF14690"/>
    </source>
</evidence>
<evidence type="ECO:0000313" key="4">
    <source>
        <dbReference type="EMBL" id="KKL23820.1"/>
    </source>
</evidence>
<dbReference type="AlphaFoldDB" id="A0A0F9BPM5"/>
<dbReference type="InterPro" id="IPR002560">
    <property type="entry name" value="Transposase_DDE"/>
</dbReference>
<dbReference type="PANTHER" id="PTHR33498:SF1">
    <property type="entry name" value="TRANSPOSASE FOR INSERTION SEQUENCE ELEMENT IS1557"/>
    <property type="match status" value="1"/>
</dbReference>
<dbReference type="Pfam" id="PF14690">
    <property type="entry name" value="Zn_ribbon_ISL3"/>
    <property type="match status" value="1"/>
</dbReference>
<proteinExistence type="predicted"/>
<dbReference type="EMBL" id="LAZR01036830">
    <property type="protein sequence ID" value="KKL23820.1"/>
    <property type="molecule type" value="Genomic_DNA"/>
</dbReference>
<feature type="domain" description="Transposase IS204/IS1001/IS1096/IS1165 helix-turn-helix" evidence="2">
    <location>
        <begin position="91"/>
        <end position="139"/>
    </location>
</feature>
<feature type="domain" description="Transposase IS204/IS1001/IS1096/IS1165 DDE" evidence="1">
    <location>
        <begin position="156"/>
        <end position="394"/>
    </location>
</feature>
<dbReference type="NCBIfam" id="NF033550">
    <property type="entry name" value="transpos_ISL3"/>
    <property type="match status" value="1"/>
</dbReference>
<evidence type="ECO:0008006" key="5">
    <source>
        <dbReference type="Google" id="ProtNLM"/>
    </source>
</evidence>